<evidence type="ECO:0000256" key="8">
    <source>
        <dbReference type="ARBA" id="ARBA00022842"/>
    </source>
</evidence>
<dbReference type="Pfam" id="PF05034">
    <property type="entry name" value="MAAL_N"/>
    <property type="match status" value="1"/>
</dbReference>
<dbReference type="Pfam" id="PF07476">
    <property type="entry name" value="MAAL_C"/>
    <property type="match status" value="1"/>
</dbReference>
<dbReference type="GO" id="GO:0050096">
    <property type="term" value="F:methylaspartate ammonia-lyase activity"/>
    <property type="evidence" value="ECO:0007669"/>
    <property type="project" value="UniProtKB-EC"/>
</dbReference>
<accession>A0A8T4GD26</accession>
<keyword evidence="7 13" id="KW-0479">Metal-binding</keyword>
<dbReference type="AlphaFoldDB" id="A0A8T4GD26"/>
<evidence type="ECO:0000256" key="4">
    <source>
        <dbReference type="ARBA" id="ARBA00009954"/>
    </source>
</evidence>
<evidence type="ECO:0000256" key="2">
    <source>
        <dbReference type="ARBA" id="ARBA00001946"/>
    </source>
</evidence>
<keyword evidence="9 16" id="KW-0456">Lyase</keyword>
<feature type="binding site" evidence="13">
    <location>
        <position position="232"/>
    </location>
    <ligand>
        <name>Mg(2+)</name>
        <dbReference type="ChEBI" id="CHEBI:18420"/>
    </ligand>
</feature>
<dbReference type="PANTHER" id="PTHR48073">
    <property type="entry name" value="O-SUCCINYLBENZOATE SYNTHASE-RELATED"/>
    <property type="match status" value="1"/>
</dbReference>
<evidence type="ECO:0000259" key="15">
    <source>
        <dbReference type="Pfam" id="PF07476"/>
    </source>
</evidence>
<dbReference type="Proteomes" id="UP000823588">
    <property type="component" value="Unassembled WGS sequence"/>
</dbReference>
<evidence type="ECO:0000313" key="17">
    <source>
        <dbReference type="Proteomes" id="UP000823588"/>
    </source>
</evidence>
<evidence type="ECO:0000256" key="13">
    <source>
        <dbReference type="PIRSR" id="PIRSR017107-4"/>
    </source>
</evidence>
<dbReference type="NCBIfam" id="TIGR01502">
    <property type="entry name" value="B_methylAsp_ase"/>
    <property type="match status" value="1"/>
</dbReference>
<feature type="binding site" evidence="13">
    <location>
        <position position="303"/>
    </location>
    <ligand>
        <name>Mg(2+)</name>
        <dbReference type="ChEBI" id="CHEBI:18420"/>
    </ligand>
</feature>
<feature type="binding site" evidence="11">
    <location>
        <position position="325"/>
    </location>
    <ligand>
        <name>(2S,3S)-3-methyl-L-aspartate</name>
        <dbReference type="ChEBI" id="CHEBI:58724"/>
    </ligand>
</feature>
<evidence type="ECO:0000256" key="1">
    <source>
        <dbReference type="ARBA" id="ARBA00000789"/>
    </source>
</evidence>
<dbReference type="EC" id="4.3.1.2" evidence="6"/>
<dbReference type="Gene3D" id="3.30.390.10">
    <property type="entry name" value="Enolase-like, N-terminal domain"/>
    <property type="match status" value="1"/>
</dbReference>
<dbReference type="EMBL" id="JAGGKQ010000005">
    <property type="protein sequence ID" value="MBP1922013.1"/>
    <property type="molecule type" value="Genomic_DNA"/>
</dbReference>
<dbReference type="PANTHER" id="PTHR48073:SF2">
    <property type="entry name" value="O-SUCCINYLBENZOATE SYNTHASE"/>
    <property type="match status" value="1"/>
</dbReference>
<comment type="caution">
    <text evidence="16">The sequence shown here is derived from an EMBL/GenBank/DDBJ whole genome shotgun (WGS) entry which is preliminary data.</text>
</comment>
<dbReference type="OrthoDB" id="263744at2157"/>
<feature type="domain" description="Methylaspartate ammonia-lyase N-terminal" evidence="14">
    <location>
        <begin position="1"/>
        <end position="154"/>
    </location>
</feature>
<evidence type="ECO:0000256" key="9">
    <source>
        <dbReference type="ARBA" id="ARBA00023239"/>
    </source>
</evidence>
<evidence type="ECO:0000256" key="6">
    <source>
        <dbReference type="ARBA" id="ARBA00012993"/>
    </source>
</evidence>
<proteinExistence type="inferred from homology"/>
<feature type="domain" description="Methylaspartate ammonia-lyase C-terminal" evidence="15">
    <location>
        <begin position="159"/>
        <end position="406"/>
    </location>
</feature>
<dbReference type="PIRSF" id="PIRSF017107">
    <property type="entry name" value="MAL"/>
    <property type="match status" value="1"/>
</dbReference>
<evidence type="ECO:0000256" key="7">
    <source>
        <dbReference type="ARBA" id="ARBA00022723"/>
    </source>
</evidence>
<feature type="active site" description="Proton acceptor" evidence="10">
    <location>
        <position position="327"/>
    </location>
</feature>
<comment type="similarity">
    <text evidence="4">Belongs to the methylaspartate ammonia-lyase family.</text>
</comment>
<evidence type="ECO:0000256" key="3">
    <source>
        <dbReference type="ARBA" id="ARBA00004675"/>
    </source>
</evidence>
<dbReference type="GO" id="GO:0046872">
    <property type="term" value="F:metal ion binding"/>
    <property type="evidence" value="ECO:0007669"/>
    <property type="project" value="UniProtKB-KW"/>
</dbReference>
<feature type="binding site" evidence="13">
    <location>
        <position position="269"/>
    </location>
    <ligand>
        <name>Mg(2+)</name>
        <dbReference type="ChEBI" id="CHEBI:18420"/>
    </ligand>
</feature>
<comment type="subunit">
    <text evidence="5">Homodimer.</text>
</comment>
<dbReference type="RefSeq" id="WP_209483780.1">
    <property type="nucleotide sequence ID" value="NZ_JAGGKQ010000005.1"/>
</dbReference>
<comment type="pathway">
    <text evidence="3">Amino-acid degradation; L-glutamate degradation via mesaconate pathway; acetate and pyruvate from L-glutamate: step 2/4.</text>
</comment>
<dbReference type="InterPro" id="IPR022662">
    <property type="entry name" value="MeAsp_NH4-lyase_C"/>
</dbReference>
<evidence type="ECO:0000256" key="12">
    <source>
        <dbReference type="PIRSR" id="PIRSR017107-3"/>
    </source>
</evidence>
<dbReference type="SUPFAM" id="SSF51604">
    <property type="entry name" value="Enolase C-terminal domain-like"/>
    <property type="match status" value="1"/>
</dbReference>
<feature type="binding site" evidence="11">
    <location>
        <position position="168"/>
    </location>
    <ligand>
        <name>(2S,3S)-3-methyl-L-aspartate</name>
        <dbReference type="ChEBI" id="CHEBI:58724"/>
    </ligand>
</feature>
<dbReference type="InterPro" id="IPR036849">
    <property type="entry name" value="Enolase-like_C_sf"/>
</dbReference>
<comment type="cofactor">
    <cofactor evidence="2 13">
        <name>Mg(2+)</name>
        <dbReference type="ChEBI" id="CHEBI:18420"/>
    </cofactor>
</comment>
<evidence type="ECO:0000256" key="5">
    <source>
        <dbReference type="ARBA" id="ARBA00011738"/>
    </source>
</evidence>
<keyword evidence="17" id="KW-1185">Reference proteome</keyword>
<feature type="site" description="Transition state stabilizer" evidence="12">
    <location>
        <position position="190"/>
    </location>
</feature>
<evidence type="ECO:0000256" key="11">
    <source>
        <dbReference type="PIRSR" id="PIRSR017107-2"/>
    </source>
</evidence>
<evidence type="ECO:0000256" key="10">
    <source>
        <dbReference type="PIRSR" id="PIRSR017107-1"/>
    </source>
</evidence>
<dbReference type="SUPFAM" id="SSF54826">
    <property type="entry name" value="Enolase N-terminal domain-like"/>
    <property type="match status" value="1"/>
</dbReference>
<reference evidence="16" key="1">
    <citation type="submission" date="2021-03" db="EMBL/GenBank/DDBJ databases">
        <title>Genomic Encyclopedia of Type Strains, Phase IV (KMG-IV): sequencing the most valuable type-strain genomes for metagenomic binning, comparative biology and taxonomic classification.</title>
        <authorList>
            <person name="Goeker M."/>
        </authorList>
    </citation>
    <scope>NUCLEOTIDE SEQUENCE</scope>
    <source>
        <strain evidence="16">DSM 23564</strain>
    </source>
</reference>
<keyword evidence="8 13" id="KW-0460">Magnesium</keyword>
<organism evidence="16 17">
    <name type="scientific">Halorubrum alkaliphilum</name>
    <dbReference type="NCBI Taxonomy" id="261290"/>
    <lineage>
        <taxon>Archaea</taxon>
        <taxon>Methanobacteriati</taxon>
        <taxon>Methanobacteriota</taxon>
        <taxon>Stenosarchaea group</taxon>
        <taxon>Halobacteria</taxon>
        <taxon>Halobacteriales</taxon>
        <taxon>Haloferacaceae</taxon>
        <taxon>Halorubrum</taxon>
    </lineage>
</organism>
<evidence type="ECO:0000259" key="14">
    <source>
        <dbReference type="Pfam" id="PF05034"/>
    </source>
</evidence>
<gene>
    <name evidence="16" type="ORF">J2751_001018</name>
</gene>
<sequence>MEIVRLTATPAISAFFADDQAAITAGAEPDGFAYDAEPVTPGFDRVREPGEALIVELETSDGRVCRGDCAAVQYAAAGDRDPVFRASDHVETVEGRVADALVGRDPSAFADNDAALRALDGIHSAVEYGVSAALLDAASKARQETRTRVLAETLGTEPATEPVPVFGQSGDDRRRGAEKMLLKRVDVLPHGLFNNVEKVGSDGERLIEYLSWLSERADELGTTEYQPRFHIDIYGMIDELFGPPYDRASVVDYVDELERAAAPYPLQLEEPVMADDCEGQIVAMGALRDGLADAGVDVDLVADEWCDDREDVLAFVDAVAADVVQIKTPDAGSLLESGRAVRYCQGTPVRAYLGGTCNETAASARASAHVALATDAAQILAKPGMGFDEGYSIVTNEMYRTLARHQRSDQ</sequence>
<dbReference type="SFLD" id="SFLDF00007">
    <property type="entry name" value="methylaspartate_ammonia-lyase"/>
    <property type="match status" value="1"/>
</dbReference>
<evidence type="ECO:0000313" key="16">
    <source>
        <dbReference type="EMBL" id="MBP1922013.1"/>
    </source>
</evidence>
<dbReference type="SFLD" id="SFLDS00001">
    <property type="entry name" value="Enolase"/>
    <property type="match status" value="1"/>
</dbReference>
<dbReference type="SFLD" id="SFLDG00151">
    <property type="entry name" value="methylaspartate_ammonia-lyase"/>
    <property type="match status" value="1"/>
</dbReference>
<dbReference type="InterPro" id="IPR022665">
    <property type="entry name" value="MeAsp_NH4-lyase_N"/>
</dbReference>
<dbReference type="Gene3D" id="3.20.20.120">
    <property type="entry name" value="Enolase-like C-terminal domain"/>
    <property type="match status" value="1"/>
</dbReference>
<protein>
    <recommendedName>
        <fullName evidence="6">methylaspartate ammonia-lyase</fullName>
        <ecNumber evidence="6">4.3.1.2</ecNumber>
    </recommendedName>
</protein>
<comment type="catalytic activity">
    <reaction evidence="1">
        <text>(2S,3S)-3-methyl-L-aspartate = mesaconate + NH4(+)</text>
        <dbReference type="Rhea" id="RHEA:12829"/>
        <dbReference type="ChEBI" id="CHEBI:28938"/>
        <dbReference type="ChEBI" id="CHEBI:36986"/>
        <dbReference type="ChEBI" id="CHEBI:58724"/>
        <dbReference type="EC" id="4.3.1.2"/>
    </reaction>
</comment>
<dbReference type="InterPro" id="IPR029017">
    <property type="entry name" value="Enolase-like_N"/>
</dbReference>
<name>A0A8T4GD26_9EURY</name>
<dbReference type="InterPro" id="IPR006395">
    <property type="entry name" value="Me_Asp_am_lyase"/>
</dbReference>